<evidence type="ECO:0000259" key="4">
    <source>
        <dbReference type="Pfam" id="PF24809"/>
    </source>
</evidence>
<dbReference type="EMBL" id="JAAOAN010000185">
    <property type="protein sequence ID" value="KAF5717587.1"/>
    <property type="molecule type" value="Genomic_DNA"/>
</dbReference>
<dbReference type="Pfam" id="PF24809">
    <property type="entry name" value="DUF7708"/>
    <property type="match status" value="1"/>
</dbReference>
<gene>
    <name evidence="6" type="ORF">FMUND_5680</name>
</gene>
<proteinExistence type="predicted"/>
<dbReference type="PANTHER" id="PTHR45641">
    <property type="entry name" value="TETRATRICOPEPTIDE REPEAT PROTEIN (AFU_ORTHOLOGUE AFUA_6G03870)"/>
    <property type="match status" value="1"/>
</dbReference>
<dbReference type="Pfam" id="PF13424">
    <property type="entry name" value="TPR_12"/>
    <property type="match status" value="1"/>
</dbReference>
<evidence type="ECO:0000313" key="7">
    <source>
        <dbReference type="Proteomes" id="UP000544331"/>
    </source>
</evidence>
<feature type="region of interest" description="Disordered" evidence="3">
    <location>
        <begin position="40"/>
        <end position="66"/>
    </location>
</feature>
<name>A0A8H5YUF2_9HYPO</name>
<dbReference type="SUPFAM" id="SSF52540">
    <property type="entry name" value="P-loop containing nucleoside triphosphate hydrolases"/>
    <property type="match status" value="1"/>
</dbReference>
<dbReference type="PANTHER" id="PTHR45641:SF19">
    <property type="entry name" value="NEPHROCYSTIN-3"/>
    <property type="match status" value="1"/>
</dbReference>
<dbReference type="InterPro" id="IPR019734">
    <property type="entry name" value="TPR_rpt"/>
</dbReference>
<dbReference type="SMART" id="SM00028">
    <property type="entry name" value="TPR"/>
    <property type="match status" value="4"/>
</dbReference>
<dbReference type="OrthoDB" id="5096558at2759"/>
<dbReference type="SUPFAM" id="SSF48452">
    <property type="entry name" value="TPR-like"/>
    <property type="match status" value="1"/>
</dbReference>
<dbReference type="InterPro" id="IPR056681">
    <property type="entry name" value="DUF7779"/>
</dbReference>
<dbReference type="Proteomes" id="UP000544331">
    <property type="component" value="Unassembled WGS sequence"/>
</dbReference>
<dbReference type="GO" id="GO:0043531">
    <property type="term" value="F:ADP binding"/>
    <property type="evidence" value="ECO:0007669"/>
    <property type="project" value="InterPro"/>
</dbReference>
<accession>A0A8H5YUF2</accession>
<feature type="region of interest" description="Disordered" evidence="3">
    <location>
        <begin position="1"/>
        <end position="23"/>
    </location>
</feature>
<organism evidence="6 7">
    <name type="scientific">Fusarium mundagurra</name>
    <dbReference type="NCBI Taxonomy" id="1567541"/>
    <lineage>
        <taxon>Eukaryota</taxon>
        <taxon>Fungi</taxon>
        <taxon>Dikarya</taxon>
        <taxon>Ascomycota</taxon>
        <taxon>Pezizomycotina</taxon>
        <taxon>Sordariomycetes</taxon>
        <taxon>Hypocreomycetidae</taxon>
        <taxon>Hypocreales</taxon>
        <taxon>Nectriaceae</taxon>
        <taxon>Fusarium</taxon>
        <taxon>Fusarium fujikuroi species complex</taxon>
    </lineage>
</organism>
<keyword evidence="2" id="KW-0802">TPR repeat</keyword>
<keyword evidence="1" id="KW-0677">Repeat</keyword>
<dbReference type="Pfam" id="PF25000">
    <property type="entry name" value="DUF7779"/>
    <property type="match status" value="1"/>
</dbReference>
<dbReference type="AlphaFoldDB" id="A0A8H5YUF2"/>
<evidence type="ECO:0000259" key="5">
    <source>
        <dbReference type="Pfam" id="PF25000"/>
    </source>
</evidence>
<reference evidence="6 7" key="1">
    <citation type="submission" date="2020-05" db="EMBL/GenBank/DDBJ databases">
        <title>Identification and distribution of gene clusters putatively required for synthesis of sphingolipid metabolism inhibitors in phylogenetically diverse species of the filamentous fungus Fusarium.</title>
        <authorList>
            <person name="Kim H.-S."/>
            <person name="Busman M."/>
            <person name="Brown D.W."/>
            <person name="Divon H."/>
            <person name="Uhlig S."/>
            <person name="Proctor R.H."/>
        </authorList>
    </citation>
    <scope>NUCLEOTIDE SEQUENCE [LARGE SCALE GENOMIC DNA]</scope>
    <source>
        <strain evidence="6 7">NRRL 66235</strain>
    </source>
</reference>
<dbReference type="Gene3D" id="3.40.50.300">
    <property type="entry name" value="P-loop containing nucleotide triphosphate hydrolases"/>
    <property type="match status" value="1"/>
</dbReference>
<keyword evidence="7" id="KW-1185">Reference proteome</keyword>
<sequence>MFSKRPRPNSLPPGGTNTQTHHPESLYHKFHQKIRNKLKGTSVESNIPDPVELSTKPAKTTPASISSAATAVHQDISTRTWEKPLLEFQDQVGAEAYQRIILTESMDTLSQKLHQISIKSTEKSHYVSPEFLSLLKSVGPIATAIAPVTPEVGSLVWGSVSLLAEKDKYWLSKDIHKHLLDICKEFDRCKRLLEAYPDSAALKREVEEFYQEVVKFLGFSIQSIQRPSVSLPPRETVKAQLNNNIARIEQCVESIQREANTLGHQRHPGQGQSDSQVKQDQDLPLSTLFDIPPNQRFSGRDDILKAMNDQMLEPNGQPLQGISVLLFGLGGMGKSSITVRYIYDNYKKYEPYIFWIPCDTRQKRNAAVLVACQWLKIPLENSDADLAKAPGVWKHWLEHSDKKFIVVYDNVEEKSVLEEVWPKTYLGTIIVTSRRRHVANDLVMYEHEITSMSPLGSRNLLLDLLSPSLREQAKKDSTVVDQICEFLDGLPLAILLTASMIDACKSLSGILQRLEKSRKTLLEWPDKRNTDTPLSLMVVWEANIKNLSPHSLQLLHIMGLLDPDNFTEDMVSPEIVASQSLPLPPDESSYLSALAGLSEYSLVRGDRSSICMHRLLQDVIIERMNPETLRESFNTAVQISLAVFPKQSDEGLLMSSFWLQCQKYRSHVESLELRYKQQRDHLDMHSVYFPELAYRCSWSMYESGDYIRAIDLAHTGLAILEDVKCEKRLLQADLWTTIGGAQLLATNSKEAYGSLKEALDLRLGAVDDGLMESDHPQIANSYMSLGTAALGVGNVDEAIYLGEKSIEIRSGREEEQIQMLAMSHHNVALASLCAGQLDKAEKFSERSIELSRTKSRSMTKEQRLAMDARNVYGLANIYLAQGKFLEGRTKHEEALLIRQDVFREKHPYTACSYWKLGCLWQAEDWQKAVNYYEKSIEIYNSLSLVQAPLGRSLHHLGKLLLQHDPDKAGVHIRRAEEIYTDLGGDDFDAEEEEPFKKYVHAFYS</sequence>
<feature type="domain" description="DUF7779" evidence="5">
    <location>
        <begin position="543"/>
        <end position="628"/>
    </location>
</feature>
<dbReference type="InterPro" id="IPR056125">
    <property type="entry name" value="DUF7708"/>
</dbReference>
<evidence type="ECO:0000313" key="6">
    <source>
        <dbReference type="EMBL" id="KAF5717587.1"/>
    </source>
</evidence>
<evidence type="ECO:0000256" key="3">
    <source>
        <dbReference type="SAM" id="MobiDB-lite"/>
    </source>
</evidence>
<dbReference type="PRINTS" id="PR00364">
    <property type="entry name" value="DISEASERSIST"/>
</dbReference>
<dbReference type="InterPro" id="IPR011990">
    <property type="entry name" value="TPR-like_helical_dom_sf"/>
</dbReference>
<comment type="caution">
    <text evidence="6">The sequence shown here is derived from an EMBL/GenBank/DDBJ whole genome shotgun (WGS) entry which is preliminary data.</text>
</comment>
<dbReference type="Gene3D" id="1.25.40.10">
    <property type="entry name" value="Tetratricopeptide repeat domain"/>
    <property type="match status" value="2"/>
</dbReference>
<evidence type="ECO:0000256" key="1">
    <source>
        <dbReference type="ARBA" id="ARBA00022737"/>
    </source>
</evidence>
<protein>
    <submittedName>
        <fullName evidence="6">Tetratricopeptide repeat domain-containing protein</fullName>
    </submittedName>
</protein>
<evidence type="ECO:0000256" key="2">
    <source>
        <dbReference type="ARBA" id="ARBA00022803"/>
    </source>
</evidence>
<dbReference type="InterPro" id="IPR027417">
    <property type="entry name" value="P-loop_NTPase"/>
</dbReference>
<feature type="domain" description="DUF7708" evidence="4">
    <location>
        <begin position="135"/>
        <end position="264"/>
    </location>
</feature>